<evidence type="ECO:0000313" key="3">
    <source>
        <dbReference type="Proteomes" id="UP001161247"/>
    </source>
</evidence>
<feature type="domain" description="PB1" evidence="1">
    <location>
        <begin position="32"/>
        <end position="128"/>
    </location>
</feature>
<dbReference type="InterPro" id="IPR053198">
    <property type="entry name" value="Gynoecium_Dev_Regulator"/>
</dbReference>
<sequence>MESQTSLPFSAADSPPQKLRLMCSYGGIFIQRPQGTLCYAGGETRLVGVERHSTAASLSAFTGHLSKTLLNNRPFQLKYQLPGDDVDTLVSVTTDEDLENMLEEHECFLSAAIASLSSTRIRLFLFPVQPMQPVWGYVLVYPNADSWFSDALNCAGIVQTGQPVDPGLEVPASDNIVRSDDDGSVASEAQI</sequence>
<proteinExistence type="predicted"/>
<dbReference type="EMBL" id="OX459120">
    <property type="protein sequence ID" value="CAI9099150.1"/>
    <property type="molecule type" value="Genomic_DNA"/>
</dbReference>
<accession>A0AAV1CVZ9</accession>
<gene>
    <name evidence="2" type="ORF">OLC1_LOCUS9228</name>
</gene>
<keyword evidence="3" id="KW-1185">Reference proteome</keyword>
<evidence type="ECO:0000313" key="2">
    <source>
        <dbReference type="EMBL" id="CAI9099150.1"/>
    </source>
</evidence>
<protein>
    <submittedName>
        <fullName evidence="2">OLC1v1035927C1</fullName>
    </submittedName>
</protein>
<organism evidence="2 3">
    <name type="scientific">Oldenlandia corymbosa var. corymbosa</name>
    <dbReference type="NCBI Taxonomy" id="529605"/>
    <lineage>
        <taxon>Eukaryota</taxon>
        <taxon>Viridiplantae</taxon>
        <taxon>Streptophyta</taxon>
        <taxon>Embryophyta</taxon>
        <taxon>Tracheophyta</taxon>
        <taxon>Spermatophyta</taxon>
        <taxon>Magnoliopsida</taxon>
        <taxon>eudicotyledons</taxon>
        <taxon>Gunneridae</taxon>
        <taxon>Pentapetalae</taxon>
        <taxon>asterids</taxon>
        <taxon>lamiids</taxon>
        <taxon>Gentianales</taxon>
        <taxon>Rubiaceae</taxon>
        <taxon>Rubioideae</taxon>
        <taxon>Spermacoceae</taxon>
        <taxon>Hedyotis-Oldenlandia complex</taxon>
        <taxon>Oldenlandia</taxon>
    </lineage>
</organism>
<dbReference type="SMART" id="SM00666">
    <property type="entry name" value="PB1"/>
    <property type="match status" value="1"/>
</dbReference>
<dbReference type="CDD" id="cd06410">
    <property type="entry name" value="PB1_UP2"/>
    <property type="match status" value="1"/>
</dbReference>
<dbReference type="Proteomes" id="UP001161247">
    <property type="component" value="Chromosome 3"/>
</dbReference>
<dbReference type="PANTHER" id="PTHR31066">
    <property type="entry name" value="OS05G0427100 PROTEIN-RELATED"/>
    <property type="match status" value="1"/>
</dbReference>
<reference evidence="2" key="1">
    <citation type="submission" date="2023-03" db="EMBL/GenBank/DDBJ databases">
        <authorList>
            <person name="Julca I."/>
        </authorList>
    </citation>
    <scope>NUCLEOTIDE SEQUENCE</scope>
</reference>
<dbReference type="InterPro" id="IPR000270">
    <property type="entry name" value="PB1_dom"/>
</dbReference>
<evidence type="ECO:0000259" key="1">
    <source>
        <dbReference type="SMART" id="SM00666"/>
    </source>
</evidence>
<dbReference type="Pfam" id="PF00564">
    <property type="entry name" value="PB1"/>
    <property type="match status" value="1"/>
</dbReference>
<dbReference type="AlphaFoldDB" id="A0AAV1CVZ9"/>
<name>A0AAV1CVZ9_OLDCO</name>
<dbReference type="SUPFAM" id="SSF54277">
    <property type="entry name" value="CAD &amp; PB1 domains"/>
    <property type="match status" value="1"/>
</dbReference>
<dbReference type="PANTHER" id="PTHR31066:SF88">
    <property type="entry name" value="PB1 DOMAIN-CONTAINING PROTEIN"/>
    <property type="match status" value="1"/>
</dbReference>